<protein>
    <submittedName>
        <fullName evidence="3">Protein TolB</fullName>
    </submittedName>
</protein>
<dbReference type="GO" id="GO:0015031">
    <property type="term" value="P:protein transport"/>
    <property type="evidence" value="ECO:0007669"/>
    <property type="project" value="InterPro"/>
</dbReference>
<evidence type="ECO:0000313" key="3">
    <source>
        <dbReference type="EMBL" id="BBF65137.1"/>
    </source>
</evidence>
<feature type="domain" description="TolB N-terminal" evidence="2">
    <location>
        <begin position="25"/>
        <end position="81"/>
    </location>
</feature>
<accession>A0A2Z6IK92</accession>
<feature type="signal peptide" evidence="1">
    <location>
        <begin position="1"/>
        <end position="23"/>
    </location>
</feature>
<proteinExistence type="predicted"/>
<keyword evidence="1" id="KW-0732">Signal</keyword>
<dbReference type="SUPFAM" id="SSF52964">
    <property type="entry name" value="TolB, N-terminal domain"/>
    <property type="match status" value="1"/>
</dbReference>
<dbReference type="KEGG" id="afj:AFERRID_13550"/>
<sequence>MAKRIWTLAIFLLAWAFVLPAQAALTVEITKNVASALPIAIPSFGPGIAGQPSVAEVVRNDLRHSGLFRVIDPAGYPADPALPAA</sequence>
<dbReference type="Proteomes" id="UP000280188">
    <property type="component" value="Chromosome"/>
</dbReference>
<evidence type="ECO:0000259" key="2">
    <source>
        <dbReference type="Pfam" id="PF04052"/>
    </source>
</evidence>
<dbReference type="Gene3D" id="3.40.50.10070">
    <property type="entry name" value="TolB, N-terminal domain"/>
    <property type="match status" value="1"/>
</dbReference>
<name>A0A2Z6IK92_ACIFI</name>
<reference evidence="3 4" key="1">
    <citation type="journal article" date="2018" name="Microbiol. Resour. Announc.">
        <title>Complete Genome Sequence of Acidithiobacillus ferridurans JCM 18981.</title>
        <authorList>
            <person name="Miyauchi T."/>
            <person name="Kouzuma A."/>
            <person name="Abe T."/>
            <person name="Watanabe K."/>
        </authorList>
    </citation>
    <scope>NUCLEOTIDE SEQUENCE [LARGE SCALE GENOMIC DNA]</scope>
    <source>
        <strain evidence="4">ATCC 33020 / DSM 29468 / JCM 18981 / 11Fe</strain>
    </source>
</reference>
<evidence type="ECO:0000313" key="4">
    <source>
        <dbReference type="Proteomes" id="UP000280188"/>
    </source>
</evidence>
<dbReference type="AlphaFoldDB" id="A0A2Z6IK92"/>
<dbReference type="EMBL" id="AP018795">
    <property type="protein sequence ID" value="BBF65137.1"/>
    <property type="molecule type" value="Genomic_DNA"/>
</dbReference>
<dbReference type="GO" id="GO:0042597">
    <property type="term" value="C:periplasmic space"/>
    <property type="evidence" value="ECO:0007669"/>
    <property type="project" value="InterPro"/>
</dbReference>
<keyword evidence="4" id="KW-1185">Reference proteome</keyword>
<evidence type="ECO:0000256" key="1">
    <source>
        <dbReference type="SAM" id="SignalP"/>
    </source>
</evidence>
<dbReference type="InterPro" id="IPR007195">
    <property type="entry name" value="TolB_N"/>
</dbReference>
<gene>
    <name evidence="3" type="ORF">AFERRID_13550</name>
</gene>
<dbReference type="Pfam" id="PF04052">
    <property type="entry name" value="TolB_N"/>
    <property type="match status" value="1"/>
</dbReference>
<feature type="chain" id="PRO_5016236419" evidence="1">
    <location>
        <begin position="24"/>
        <end position="85"/>
    </location>
</feature>
<organism evidence="3 4">
    <name type="scientific">Acidithiobacillus ferridurans</name>
    <dbReference type="NCBI Taxonomy" id="1232575"/>
    <lineage>
        <taxon>Bacteria</taxon>
        <taxon>Pseudomonadati</taxon>
        <taxon>Pseudomonadota</taxon>
        <taxon>Acidithiobacillia</taxon>
        <taxon>Acidithiobacillales</taxon>
        <taxon>Acidithiobacillaceae</taxon>
        <taxon>Acidithiobacillus</taxon>
    </lineage>
</organism>